<dbReference type="OrthoDB" id="202878at2157"/>
<feature type="compositionally biased region" description="Acidic residues" evidence="1">
    <location>
        <begin position="104"/>
        <end position="113"/>
    </location>
</feature>
<dbReference type="AlphaFoldDB" id="A0A384KUA8"/>
<protein>
    <recommendedName>
        <fullName evidence="4">Helix-hairpin-helix domain-containing protein</fullName>
    </recommendedName>
</protein>
<evidence type="ECO:0008006" key="4">
    <source>
        <dbReference type="Google" id="ProtNLM"/>
    </source>
</evidence>
<dbReference type="Gene3D" id="1.10.150.20">
    <property type="entry name" value="5' to 3' exonuclease, C-terminal subdomain"/>
    <property type="match status" value="1"/>
</dbReference>
<feature type="region of interest" description="Disordered" evidence="1">
    <location>
        <begin position="246"/>
        <end position="277"/>
    </location>
</feature>
<evidence type="ECO:0000256" key="1">
    <source>
        <dbReference type="SAM" id="MobiDB-lite"/>
    </source>
</evidence>
<sequence length="277" mass="29136">MKVCLTDGTSFECGGYKALDSGGVVLTADRKRKQVVGYVPADALVYVLPDDVAPGDSLADADDGNGDEPEDDDADTDADDASEGDEDENEGEADDAGDEHEAGDGETDDSGSDDSDRTTVEAGVDPDVAGVTGVADRETEHTHDDLAARIDEIDGRVDGLDGRVDAMTEQLAAVVSAGGVDAEEAEEARDPEDPRNIRGIGEAYATRLRTAGIHTVTALREASDEELAAAADVSARRVTDWKRRAERYAEQQAADGDTEPENDVDTENETDDATDDG</sequence>
<dbReference type="SUPFAM" id="SSF47794">
    <property type="entry name" value="Rad51 N-terminal domain-like"/>
    <property type="match status" value="1"/>
</dbReference>
<dbReference type="Proteomes" id="UP000011532">
    <property type="component" value="Unassembled WGS sequence"/>
</dbReference>
<reference evidence="3" key="1">
    <citation type="submission" date="2012-11" db="EMBL/GenBank/DDBJ databases">
        <authorList>
            <person name="Becker E.A."/>
            <person name="Seitzer P."/>
            <person name="Tritt A."/>
            <person name="Larsen D."/>
            <person name="Yao A."/>
            <person name="Wu D."/>
            <person name="Darling A."/>
            <person name="Eisen J.A."/>
            <person name="Facciotti M.T."/>
        </authorList>
    </citation>
    <scope>NUCLEOTIDE SEQUENCE [LARGE SCALE GENOMIC DNA]</scope>
    <source>
        <strain evidence="3">ATCC 29605 / DSM 3757 / JCM 8879 / NBRC 14742 / NCIMB 2012 / VKM B-1768 / DS2</strain>
    </source>
</reference>
<dbReference type="InterPro" id="IPR010995">
    <property type="entry name" value="DNA_repair_Rad51/TF_NusA_a-hlx"/>
</dbReference>
<name>A0A384KUA8_HALVD</name>
<dbReference type="GeneID" id="8924286"/>
<reference evidence="2 3" key="2">
    <citation type="journal article" date="2014" name="PLoS Genet.">
        <title>Phylogenetically driven sequencing of extremely halophilic archaea reveals strategies for static and dynamic osmo-response.</title>
        <authorList>
            <person name="Becker E.A."/>
            <person name="Seitzer P.M."/>
            <person name="Tritt A."/>
            <person name="Larsen D."/>
            <person name="Krusor M."/>
            <person name="Yao A.I."/>
            <person name="Wu D."/>
            <person name="Madern D."/>
            <person name="Eisen J.A."/>
            <person name="Darling A.E."/>
            <person name="Facciotti M.T."/>
        </authorList>
    </citation>
    <scope>NUCLEOTIDE SEQUENCE [LARGE SCALE GENOMIC DNA]</scope>
    <source>
        <strain evidence="3">ATCC 29605 / DSM 3757 / JCM 8879 / NBRC 14742 / NCIMB 2012 / VKM B-1768 / DS2</strain>
    </source>
</reference>
<evidence type="ECO:0000313" key="3">
    <source>
        <dbReference type="Proteomes" id="UP000011532"/>
    </source>
</evidence>
<comment type="caution">
    <text evidence="2">The sequence shown here is derived from an EMBL/GenBank/DDBJ whole genome shotgun (WGS) entry which is preliminary data.</text>
</comment>
<dbReference type="GO" id="GO:0000166">
    <property type="term" value="F:nucleotide binding"/>
    <property type="evidence" value="ECO:0007669"/>
    <property type="project" value="InterPro"/>
</dbReference>
<feature type="compositionally biased region" description="Basic and acidic residues" evidence="1">
    <location>
        <begin position="135"/>
        <end position="147"/>
    </location>
</feature>
<organism evidence="2 3">
    <name type="scientific">Haloferax volcanii (strain ATCC 29605 / DSM 3757 / JCM 8879 / NBRC 14742 / NCIMB 2012 / VKM B-1768 / DS2)</name>
    <name type="common">Halobacterium volcanii</name>
    <dbReference type="NCBI Taxonomy" id="309800"/>
    <lineage>
        <taxon>Archaea</taxon>
        <taxon>Methanobacteriati</taxon>
        <taxon>Methanobacteriota</taxon>
        <taxon>Stenosarchaea group</taxon>
        <taxon>Halobacteria</taxon>
        <taxon>Halobacteriales</taxon>
        <taxon>Haloferacaceae</taxon>
        <taxon>Haloferax</taxon>
    </lineage>
</organism>
<dbReference type="EMBL" id="AOHU01000041">
    <property type="protein sequence ID" value="ELY33466.1"/>
    <property type="molecule type" value="Genomic_DNA"/>
</dbReference>
<proteinExistence type="predicted"/>
<feature type="region of interest" description="Disordered" evidence="1">
    <location>
        <begin position="51"/>
        <end position="147"/>
    </location>
</feature>
<feature type="compositionally biased region" description="Acidic residues" evidence="1">
    <location>
        <begin position="59"/>
        <end position="98"/>
    </location>
</feature>
<gene>
    <name evidence="2" type="ORF">C498_06478</name>
</gene>
<accession>A0A384KUA8</accession>
<dbReference type="Pfam" id="PF14520">
    <property type="entry name" value="HHH_5"/>
    <property type="match status" value="1"/>
</dbReference>
<evidence type="ECO:0000313" key="2">
    <source>
        <dbReference type="EMBL" id="ELY33466.1"/>
    </source>
</evidence>
<dbReference type="RefSeq" id="WP_004042129.1">
    <property type="nucleotide sequence ID" value="NC_013967.1"/>
</dbReference>
<feature type="region of interest" description="Disordered" evidence="1">
    <location>
        <begin position="177"/>
        <end position="198"/>
    </location>
</feature>
<feature type="compositionally biased region" description="Acidic residues" evidence="1">
    <location>
        <begin position="256"/>
        <end position="277"/>
    </location>
</feature>
<feature type="compositionally biased region" description="Acidic residues" evidence="1">
    <location>
        <begin position="181"/>
        <end position="190"/>
    </location>
</feature>